<dbReference type="RefSeq" id="WP_101538581.1">
    <property type="nucleotide sequence ID" value="NZ_MXAV01000044.1"/>
</dbReference>
<evidence type="ECO:0000313" key="2">
    <source>
        <dbReference type="EMBL" id="PKY10054.1"/>
    </source>
</evidence>
<name>A0A2I1DJL1_9PROT</name>
<evidence type="ECO:0000256" key="1">
    <source>
        <dbReference type="SAM" id="Coils"/>
    </source>
</evidence>
<evidence type="ECO:0000313" key="3">
    <source>
        <dbReference type="Proteomes" id="UP000234329"/>
    </source>
</evidence>
<accession>A0A2I1DJL1</accession>
<sequence>MQEIICPHCHKEFKLDDAGYADILKQVRDKDFEKQIHDRLALAEREKQSALGQVKAEILAQEQKKAAEKDAEISKLREQLTSMAKLEAASKQQEIQALQMTKDAEIQALRAQLASLNTEQKLAVSEAIRQIEIERDEARHALKQTELEKHLSEKSLKERYEDQLKDRDAAIERLRDMKARLSTKMVGESLEQHCEIEFNRLRPTAFAKAYFEKDNNARSGSKGDYIYRDYDENQTEIISIMFEMKNEMDETATKKRNEDFLKELDRDRTEKDCEYAVLVSLLEADNALYNNGIVDVSHRYPKMYVIRPQFFIPMISLLRNAAMNAAEYKAELALVRAQNIDITHFEEDLESFKEAFGKNYDLASRRFQTAIDEIDKSIDHLQKTKDALLGADRNLRLANDKAQGVTIKKLTKKNPTMAAKFAELENPGEA</sequence>
<reference evidence="2 3" key="1">
    <citation type="submission" date="2017-03" db="EMBL/GenBank/DDBJ databases">
        <title>Draft genime sequence of the acidophilic sulfur-oxidizing bacterium Acidithiobacillus sp. SH, isolated from seawater.</title>
        <authorList>
            <person name="Sharmin S."/>
            <person name="Tokuhisa M."/>
            <person name="Kanao T."/>
            <person name="Kamimura K."/>
        </authorList>
    </citation>
    <scope>NUCLEOTIDE SEQUENCE [LARGE SCALE GENOMIC DNA]</scope>
    <source>
        <strain evidence="2 3">SH</strain>
    </source>
</reference>
<proteinExistence type="predicted"/>
<protein>
    <recommendedName>
        <fullName evidence="4">DUF2130 domain-containing protein</fullName>
    </recommendedName>
</protein>
<dbReference type="InParanoid" id="A0A2I1DJL1"/>
<dbReference type="AlphaFoldDB" id="A0A2I1DJL1"/>
<dbReference type="Proteomes" id="UP000234329">
    <property type="component" value="Unassembled WGS sequence"/>
</dbReference>
<dbReference type="OrthoDB" id="3224137at2"/>
<dbReference type="InterPro" id="IPR019219">
    <property type="entry name" value="DUF2130"/>
</dbReference>
<feature type="coiled-coil region" evidence="1">
    <location>
        <begin position="106"/>
        <end position="180"/>
    </location>
</feature>
<comment type="caution">
    <text evidence="2">The sequence shown here is derived from an EMBL/GenBank/DDBJ whole genome shotgun (WGS) entry which is preliminary data.</text>
</comment>
<dbReference type="Pfam" id="PF09903">
    <property type="entry name" value="DUF2130"/>
    <property type="match status" value="1"/>
</dbReference>
<organism evidence="2 3">
    <name type="scientific">Acidithiobacillus marinus</name>
    <dbReference type="NCBI Taxonomy" id="187490"/>
    <lineage>
        <taxon>Bacteria</taxon>
        <taxon>Pseudomonadati</taxon>
        <taxon>Pseudomonadota</taxon>
        <taxon>Acidithiobacillia</taxon>
        <taxon>Acidithiobacillales</taxon>
        <taxon>Acidithiobacillaceae</taxon>
        <taxon>Acidithiobacillus</taxon>
    </lineage>
</organism>
<evidence type="ECO:0008006" key="4">
    <source>
        <dbReference type="Google" id="ProtNLM"/>
    </source>
</evidence>
<keyword evidence="3" id="KW-1185">Reference proteome</keyword>
<gene>
    <name evidence="2" type="ORF">B1757_12295</name>
</gene>
<dbReference type="EMBL" id="MXAV01000044">
    <property type="protein sequence ID" value="PKY10054.1"/>
    <property type="molecule type" value="Genomic_DNA"/>
</dbReference>
<dbReference type="PIRSF" id="PIRSF005850">
    <property type="entry name" value="UCP005850"/>
    <property type="match status" value="1"/>
</dbReference>
<keyword evidence="1" id="KW-0175">Coiled coil</keyword>